<proteinExistence type="predicted"/>
<evidence type="ECO:0000313" key="2">
    <source>
        <dbReference type="Proteomes" id="UP000610459"/>
    </source>
</evidence>
<dbReference type="Proteomes" id="UP000610459">
    <property type="component" value="Unassembled WGS sequence"/>
</dbReference>
<evidence type="ECO:0000313" key="1">
    <source>
        <dbReference type="EMBL" id="MBD8129245.1"/>
    </source>
</evidence>
<comment type="caution">
    <text evidence="1">The sequence shown here is derived from an EMBL/GenBank/DDBJ whole genome shotgun (WGS) entry which is preliminary data.</text>
</comment>
<gene>
    <name evidence="1" type="ORF">IFT41_24430</name>
</gene>
<protein>
    <submittedName>
        <fullName evidence="1">Lysozyme</fullName>
    </submittedName>
</protein>
<accession>A0ACC5PVV1</accession>
<organism evidence="1 2">
    <name type="scientific">Enterobacter agglomerans</name>
    <name type="common">Erwinia herbicola</name>
    <name type="synonym">Pantoea agglomerans</name>
    <dbReference type="NCBI Taxonomy" id="549"/>
    <lineage>
        <taxon>Bacteria</taxon>
        <taxon>Pseudomonadati</taxon>
        <taxon>Pseudomonadota</taxon>
        <taxon>Gammaproteobacteria</taxon>
        <taxon>Enterobacterales</taxon>
        <taxon>Erwiniaceae</taxon>
        <taxon>Pantoea</taxon>
        <taxon>Pantoea agglomerans group</taxon>
    </lineage>
</organism>
<keyword evidence="2" id="KW-1185">Reference proteome</keyword>
<dbReference type="EMBL" id="JACYNR010000050">
    <property type="protein sequence ID" value="MBD8129245.1"/>
    <property type="molecule type" value="Genomic_DNA"/>
</dbReference>
<reference evidence="1 2" key="1">
    <citation type="journal article" date="2020" name="FEMS Microbiol. Ecol.">
        <title>Temporal dynamics of bacterial communities during seed development and maturation.</title>
        <authorList>
            <person name="Chesneau G."/>
            <person name="Torres-Cortes G."/>
            <person name="Briand M."/>
            <person name="Darrasse A."/>
            <person name="Preveaux A."/>
            <person name="Marais C."/>
            <person name="Jacques M.A."/>
            <person name="Shade A."/>
            <person name="Barret M."/>
        </authorList>
    </citation>
    <scope>NUCLEOTIDE SEQUENCE [LARGE SCALE GENOMIC DNA]</scope>
    <source>
        <strain evidence="1 2">CFBP13709</strain>
    </source>
</reference>
<name>A0ACC5PVV1_ENTAG</name>
<sequence length="141" mass="15231">MKTSENGYRLIKQSEGLKTRAYRCPAGVWTIGYGHTGNVKEGDTCTQEQAEAWLQEDCLVAELTIGANVKVPLSQNQFDALVSFIFNLGSGNFVGSTLLKKLNVGDYAGAADEFGKWVNAGGQKLPGLVERRAAEKALFVS</sequence>